<dbReference type="AlphaFoldDB" id="F9F3C7"/>
<gene>
    <name evidence="1" type="ORF">FOXB_00902</name>
</gene>
<organism evidence="1">
    <name type="scientific">Fusarium oxysporum (strain Fo5176)</name>
    <name type="common">Fusarium vascular wilt</name>
    <dbReference type="NCBI Taxonomy" id="660025"/>
    <lineage>
        <taxon>Eukaryota</taxon>
        <taxon>Fungi</taxon>
        <taxon>Dikarya</taxon>
        <taxon>Ascomycota</taxon>
        <taxon>Pezizomycotina</taxon>
        <taxon>Sordariomycetes</taxon>
        <taxon>Hypocreomycetidae</taxon>
        <taxon>Hypocreales</taxon>
        <taxon>Nectriaceae</taxon>
        <taxon>Fusarium</taxon>
        <taxon>Fusarium oxysporum species complex</taxon>
    </lineage>
</organism>
<reference evidence="1" key="1">
    <citation type="journal article" date="2012" name="Mol. Plant Microbe Interact.">
        <title>A highly conserved effector in Fusarium oxysporum is required for full virulence on Arabidopsis.</title>
        <authorList>
            <person name="Thatcher L.F."/>
            <person name="Gardiner D.M."/>
            <person name="Kazan K."/>
            <person name="Manners J."/>
        </authorList>
    </citation>
    <scope>NUCLEOTIDE SEQUENCE [LARGE SCALE GENOMIC DNA]</scope>
    <source>
        <strain evidence="1">Fo5176</strain>
    </source>
</reference>
<comment type="caution">
    <text evidence="1">The sequence shown here is derived from an EMBL/GenBank/DDBJ whole genome shotgun (WGS) entry which is preliminary data.</text>
</comment>
<dbReference type="OrthoDB" id="10458380at2759"/>
<sequence>MATSFQAVITTTRTSTARATCMLTGILESIEKPEFKVGSACHEVAIDDDSQRQTRRASQVTNLSNRAFVLTQLVSENFSSHFLNAGIHYVRMCVMSNENLEKAGFHAKTAEPRITGPLPHCFYFADCEVKYEEIEPSDWANHKLCECAACAARRCKRRQYVDMFGVNGDINADFWVVVERHLDTDSI</sequence>
<proteinExistence type="predicted"/>
<dbReference type="EMBL" id="AFQF01000305">
    <property type="protein sequence ID" value="EGU88653.1"/>
    <property type="molecule type" value="Genomic_DNA"/>
</dbReference>
<accession>F9F3C7</accession>
<name>F9F3C7_FUSOF</name>
<evidence type="ECO:0000313" key="1">
    <source>
        <dbReference type="EMBL" id="EGU88653.1"/>
    </source>
</evidence>
<protein>
    <submittedName>
        <fullName evidence="1">Uncharacterized protein</fullName>
    </submittedName>
</protein>